<dbReference type="RefSeq" id="WP_409590371.1">
    <property type="nucleotide sequence ID" value="NZ_CAKMTZ010000137.1"/>
</dbReference>
<name>A0AAU9R0C8_9VIBR</name>
<protein>
    <submittedName>
        <fullName evidence="1">Uncharacterized protein</fullName>
    </submittedName>
</protein>
<organism evidence="1 2">
    <name type="scientific">Vibrio jasicida</name>
    <dbReference type="NCBI Taxonomy" id="766224"/>
    <lineage>
        <taxon>Bacteria</taxon>
        <taxon>Pseudomonadati</taxon>
        <taxon>Pseudomonadota</taxon>
        <taxon>Gammaproteobacteria</taxon>
        <taxon>Vibrionales</taxon>
        <taxon>Vibrionaceae</taxon>
        <taxon>Vibrio</taxon>
    </lineage>
</organism>
<proteinExistence type="predicted"/>
<dbReference type="AlphaFoldDB" id="A0AAU9R0C8"/>
<reference evidence="1" key="1">
    <citation type="submission" date="2022-01" db="EMBL/GenBank/DDBJ databases">
        <authorList>
            <person name="Lagorce A."/>
        </authorList>
    </citation>
    <scope>NUCLEOTIDE SEQUENCE</scope>
    <source>
        <strain evidence="1">Th15_F1_A12</strain>
    </source>
</reference>
<dbReference type="EMBL" id="CAKMUD010000127">
    <property type="protein sequence ID" value="CAH1603511.1"/>
    <property type="molecule type" value="Genomic_DNA"/>
</dbReference>
<comment type="caution">
    <text evidence="1">The sequence shown here is derived from an EMBL/GenBank/DDBJ whole genome shotgun (WGS) entry which is preliminary data.</text>
</comment>
<gene>
    <name evidence="1" type="ORF">THF1A12_70230</name>
</gene>
<accession>A0AAU9R0C8</accession>
<sequence length="86" mass="9938">MIYLDNFFTPAKPDEELYECSNDFTSVDRLAQSFLYHVKGNGSKCATDTEREYYRQLANRCSDPMDLIESIKMMPTLAAIKELETL</sequence>
<evidence type="ECO:0000313" key="2">
    <source>
        <dbReference type="Proteomes" id="UP001295462"/>
    </source>
</evidence>
<evidence type="ECO:0000313" key="1">
    <source>
        <dbReference type="EMBL" id="CAH1603511.1"/>
    </source>
</evidence>
<dbReference type="Proteomes" id="UP001295462">
    <property type="component" value="Unassembled WGS sequence"/>
</dbReference>